<evidence type="ECO:0008006" key="4">
    <source>
        <dbReference type="Google" id="ProtNLM"/>
    </source>
</evidence>
<dbReference type="EMBL" id="CP157483">
    <property type="protein sequence ID" value="XBO44574.1"/>
    <property type="molecule type" value="Genomic_DNA"/>
</dbReference>
<dbReference type="AlphaFoldDB" id="A0AAU7JXG7"/>
<feature type="region of interest" description="Disordered" evidence="1">
    <location>
        <begin position="1"/>
        <end position="22"/>
    </location>
</feature>
<evidence type="ECO:0000313" key="3">
    <source>
        <dbReference type="EMBL" id="XBO44574.1"/>
    </source>
</evidence>
<reference evidence="3" key="1">
    <citation type="submission" date="2024-05" db="EMBL/GenBank/DDBJ databases">
        <authorList>
            <person name="Kim S."/>
            <person name="Heo J."/>
            <person name="Choi H."/>
            <person name="Choi Y."/>
            <person name="Kwon S.-W."/>
            <person name="Kim Y."/>
        </authorList>
    </citation>
    <scope>NUCLEOTIDE SEQUENCE</scope>
    <source>
        <strain evidence="3">KACC 23699</strain>
    </source>
</reference>
<evidence type="ECO:0000256" key="1">
    <source>
        <dbReference type="SAM" id="MobiDB-lite"/>
    </source>
</evidence>
<sequence length="128" mass="13629">MVVRDVPREGRDAGPQGRPTPGDRAYRRAWWSLALYPLSFVASFIVGEGIFSALTSDTEHPSVWQVLTAGVPALLVFVLPGVLAVWQGRRAMRSGRSDGRVPAIVGAAIGGGFVVLNLASYLVGLVVQ</sequence>
<evidence type="ECO:0000256" key="2">
    <source>
        <dbReference type="SAM" id="Phobius"/>
    </source>
</evidence>
<proteinExistence type="predicted"/>
<keyword evidence="2" id="KW-0472">Membrane</keyword>
<protein>
    <recommendedName>
        <fullName evidence="4">DUF4190 domain-containing protein</fullName>
    </recommendedName>
</protein>
<dbReference type="RefSeq" id="WP_406832059.1">
    <property type="nucleotide sequence ID" value="NZ_CP157483.1"/>
</dbReference>
<organism evidence="3">
    <name type="scientific">Pedococcus sp. KACC 23699</name>
    <dbReference type="NCBI Taxonomy" id="3149228"/>
    <lineage>
        <taxon>Bacteria</taxon>
        <taxon>Bacillati</taxon>
        <taxon>Actinomycetota</taxon>
        <taxon>Actinomycetes</taxon>
        <taxon>Micrococcales</taxon>
        <taxon>Intrasporangiaceae</taxon>
        <taxon>Pedococcus</taxon>
    </lineage>
</organism>
<gene>
    <name evidence="3" type="ORF">ABEG17_04315</name>
</gene>
<accession>A0AAU7JXG7</accession>
<feature type="transmembrane region" description="Helical" evidence="2">
    <location>
        <begin position="33"/>
        <end position="54"/>
    </location>
</feature>
<feature type="transmembrane region" description="Helical" evidence="2">
    <location>
        <begin position="107"/>
        <end position="127"/>
    </location>
</feature>
<name>A0AAU7JXG7_9MICO</name>
<feature type="compositionally biased region" description="Basic and acidic residues" evidence="1">
    <location>
        <begin position="1"/>
        <end position="12"/>
    </location>
</feature>
<feature type="transmembrane region" description="Helical" evidence="2">
    <location>
        <begin position="66"/>
        <end position="86"/>
    </location>
</feature>
<keyword evidence="2" id="KW-1133">Transmembrane helix</keyword>
<keyword evidence="2" id="KW-0812">Transmembrane</keyword>